<evidence type="ECO:0000256" key="3">
    <source>
        <dbReference type="SAM" id="Phobius"/>
    </source>
</evidence>
<evidence type="ECO:0000259" key="4">
    <source>
        <dbReference type="PROSITE" id="PS50853"/>
    </source>
</evidence>
<dbReference type="OrthoDB" id="3832207at2"/>
<dbReference type="RefSeq" id="WP_050054138.1">
    <property type="nucleotide sequence ID" value="NZ_CAQI01000032.1"/>
</dbReference>
<feature type="domain" description="Fibronectin type-III" evidence="4">
    <location>
        <begin position="283"/>
        <end position="387"/>
    </location>
</feature>
<dbReference type="PROSITE" id="PS50853">
    <property type="entry name" value="FN3"/>
    <property type="match status" value="2"/>
</dbReference>
<dbReference type="InterPro" id="IPR013783">
    <property type="entry name" value="Ig-like_fold"/>
</dbReference>
<dbReference type="InterPro" id="IPR003961">
    <property type="entry name" value="FN3_dom"/>
</dbReference>
<evidence type="ECO:0000313" key="5">
    <source>
        <dbReference type="EMBL" id="CCQ45126.1"/>
    </source>
</evidence>
<reference evidence="6" key="1">
    <citation type="journal article" date="2014" name="Genome Announc.">
        <title>Genome Sequence of Arthrobacter siccitolerans 4J27, a Xeroprotectant-Producing Desiccation-Tolerant Microorganism.</title>
        <authorList>
            <person name="Manzanera M."/>
            <person name="Santa-Cruz-Calvo L."/>
            <person name="Vilchez J.I."/>
            <person name="Garcia-Fontana C."/>
            <person name="Silva-Castro G.A."/>
            <person name="Calvo C."/>
            <person name="Gonzalez-Lopez J."/>
        </authorList>
    </citation>
    <scope>NUCLEOTIDE SEQUENCE [LARGE SCALE GENOMIC DNA]</scope>
    <source>
        <strain evidence="6">4J27</strain>
    </source>
</reference>
<feature type="transmembrane region" description="Helical" evidence="3">
    <location>
        <begin position="21"/>
        <end position="39"/>
    </location>
</feature>
<accession>A0A024H071</accession>
<dbReference type="SMART" id="SM00060">
    <property type="entry name" value="FN3"/>
    <property type="match status" value="2"/>
</dbReference>
<dbReference type="Pfam" id="PF13290">
    <property type="entry name" value="CHB_HEX_C_1"/>
    <property type="match status" value="1"/>
</dbReference>
<keyword evidence="3" id="KW-1133">Transmembrane helix</keyword>
<dbReference type="AlphaFoldDB" id="A0A024H071"/>
<gene>
    <name evidence="5" type="ORF">ARTSIC4J27_1059</name>
</gene>
<keyword evidence="1" id="KW-0326">Glycosidase</keyword>
<dbReference type="CDD" id="cd00063">
    <property type="entry name" value="FN3"/>
    <property type="match status" value="1"/>
</dbReference>
<keyword evidence="2" id="KW-0624">Polysaccharide degradation</keyword>
<organism evidence="5 6">
    <name type="scientific">Pseudarthrobacter siccitolerans</name>
    <dbReference type="NCBI Taxonomy" id="861266"/>
    <lineage>
        <taxon>Bacteria</taxon>
        <taxon>Bacillati</taxon>
        <taxon>Actinomycetota</taxon>
        <taxon>Actinomycetes</taxon>
        <taxon>Micrococcales</taxon>
        <taxon>Micrococcaceae</taxon>
        <taxon>Pseudarthrobacter</taxon>
    </lineage>
</organism>
<evidence type="ECO:0000256" key="2">
    <source>
        <dbReference type="ARBA" id="ARBA00023326"/>
    </source>
</evidence>
<keyword evidence="6" id="KW-1185">Reference proteome</keyword>
<keyword evidence="1" id="KW-0378">Hydrolase</keyword>
<name>A0A024H071_9MICC</name>
<dbReference type="Pfam" id="PF00041">
    <property type="entry name" value="fn3"/>
    <property type="match status" value="2"/>
</dbReference>
<proteinExistence type="predicted"/>
<dbReference type="EMBL" id="CAQI01000032">
    <property type="protein sequence ID" value="CCQ45126.1"/>
    <property type="molecule type" value="Genomic_DNA"/>
</dbReference>
<dbReference type="SUPFAM" id="SSF49265">
    <property type="entry name" value="Fibronectin type III"/>
    <property type="match status" value="1"/>
</dbReference>
<dbReference type="InterPro" id="IPR059177">
    <property type="entry name" value="GH29D-like_dom"/>
</dbReference>
<dbReference type="Proteomes" id="UP000035722">
    <property type="component" value="Unassembled WGS sequence"/>
</dbReference>
<keyword evidence="2" id="KW-0119">Carbohydrate metabolism</keyword>
<evidence type="ECO:0000256" key="1">
    <source>
        <dbReference type="ARBA" id="ARBA00023295"/>
    </source>
</evidence>
<dbReference type="InterPro" id="IPR036116">
    <property type="entry name" value="FN3_sf"/>
</dbReference>
<dbReference type="STRING" id="861266.ARTSIC4J27_1059"/>
<evidence type="ECO:0000313" key="6">
    <source>
        <dbReference type="Proteomes" id="UP000035722"/>
    </source>
</evidence>
<protein>
    <submittedName>
        <fullName evidence="5">Fibronectin type III domain protein</fullName>
    </submittedName>
</protein>
<keyword evidence="3" id="KW-0812">Transmembrane</keyword>
<dbReference type="GO" id="GO:0000272">
    <property type="term" value="P:polysaccharide catabolic process"/>
    <property type="evidence" value="ECO:0007669"/>
    <property type="project" value="UniProtKB-KW"/>
</dbReference>
<dbReference type="GO" id="GO:0016798">
    <property type="term" value="F:hydrolase activity, acting on glycosyl bonds"/>
    <property type="evidence" value="ECO:0007669"/>
    <property type="project" value="UniProtKB-KW"/>
</dbReference>
<feature type="domain" description="Fibronectin type-III" evidence="4">
    <location>
        <begin position="474"/>
        <end position="573"/>
    </location>
</feature>
<keyword evidence="3" id="KW-0472">Membrane</keyword>
<sequence>MKTAPNQPGEPRFRLQGYGRAGIVGSVSALLCATSLLAIPTANATVPTFPNNLVVFPDRDFVTIEGYQDKIGHTATVEVHRPGVGIVGSAQSVVAAGDVAFEINHPGGVCWGDGTGLKVTPDIKPGDAVTIKFDGKEAGTTTVQDTYVTGSSVLTDGTTVTVKGRVAAGVNKDQMEQRIIDPALKDTSVGRRDVRAVSGPLTADDGYRSSLEFGLDGPETFTATYIFDEPAAAEIVANAGGARSMAWQEEDADANRQGLTIAEYGELGGPGMGGCPNGPLGSGPAGPTQISAAKVNGDIKVNWAPAVAVPGTPAITGYRVTAVAKTATGNERVESGVRISDPKASSTTLKGLLSDEEYDVYVVSVSSVGETFPATHAIPETDTTAPVVTASPNGGTFSTAQELRLEANEQGSDIYYTLDGTDPVSGGVSSEGAILYSAPVKVAESSKYTFAAIDPSGNVSDNGTVEFKITNDPVPAAPTFTAAPVAGMGTAEVSWTAPDAGAEGLTITSYTVQAYTTDGIPFGDPKKVAGDVTTLVYEGLNGDTSYQFTVRAGNTNGDGPESAKSAPVTVHGAVVAIAGPDQTVARRTTATTVTLDGTGSTSTNATYKWEQVLTGATDPDKVILNADTTLNPTFSLPVYKTPMTNNPLTFKLTVTVGTDPATATVRTDEVKVTPVPDRVTISQAQWKSGDIRIGGTSSAVGGIITVRVGGPTGRVLGQVNVTAAAAPETGGVYLLRLRNAAAGTTNPGTVWIESTLGGTAGPVAVVNK</sequence>
<comment type="caution">
    <text evidence="5">The sequence shown here is derived from an EMBL/GenBank/DDBJ whole genome shotgun (WGS) entry which is preliminary data.</text>
</comment>
<dbReference type="Gene3D" id="2.60.40.10">
    <property type="entry name" value="Immunoglobulins"/>
    <property type="match status" value="3"/>
</dbReference>